<dbReference type="AlphaFoldDB" id="A0A2R6XBC8"/>
<name>A0A2R6XBC8_MARPO</name>
<protein>
    <submittedName>
        <fullName evidence="2">Uncharacterized protein</fullName>
    </submittedName>
</protein>
<dbReference type="EMBL" id="KZ772697">
    <property type="protein sequence ID" value="PTQ43413.1"/>
    <property type="molecule type" value="Genomic_DNA"/>
</dbReference>
<accession>A0A2R6XBC8</accession>
<feature type="compositionally biased region" description="Basic residues" evidence="1">
    <location>
        <begin position="97"/>
        <end position="113"/>
    </location>
</feature>
<feature type="region of interest" description="Disordered" evidence="1">
    <location>
        <begin position="87"/>
        <end position="113"/>
    </location>
</feature>
<sequence>MSLLATAESVGSVVRRATLERRKLSEGFIKVPSQSGYAIPVSSSSGHEVLWKAVRPKETWTRPVAATSQLGLDRSADIQAVRELISPEGCSSQSNDKKRHAVQKKPKAGVKLK</sequence>
<dbReference type="Proteomes" id="UP000244005">
    <property type="component" value="Unassembled WGS sequence"/>
</dbReference>
<dbReference type="OrthoDB" id="10462415at2759"/>
<dbReference type="Gramene" id="Mp2g25810.1">
    <property type="protein sequence ID" value="Mp2g25810.1.cds"/>
    <property type="gene ID" value="Mp2g25810"/>
</dbReference>
<proteinExistence type="predicted"/>
<organism evidence="2 3">
    <name type="scientific">Marchantia polymorpha</name>
    <name type="common">Common liverwort</name>
    <name type="synonym">Marchantia aquatica</name>
    <dbReference type="NCBI Taxonomy" id="3197"/>
    <lineage>
        <taxon>Eukaryota</taxon>
        <taxon>Viridiplantae</taxon>
        <taxon>Streptophyta</taxon>
        <taxon>Embryophyta</taxon>
        <taxon>Marchantiophyta</taxon>
        <taxon>Marchantiopsida</taxon>
        <taxon>Marchantiidae</taxon>
        <taxon>Marchantiales</taxon>
        <taxon>Marchantiaceae</taxon>
        <taxon>Marchantia</taxon>
    </lineage>
</organism>
<reference evidence="3" key="1">
    <citation type="journal article" date="2017" name="Cell">
        <title>Insights into land plant evolution garnered from the Marchantia polymorpha genome.</title>
        <authorList>
            <person name="Bowman J.L."/>
            <person name="Kohchi T."/>
            <person name="Yamato K.T."/>
            <person name="Jenkins J."/>
            <person name="Shu S."/>
            <person name="Ishizaki K."/>
            <person name="Yamaoka S."/>
            <person name="Nishihama R."/>
            <person name="Nakamura Y."/>
            <person name="Berger F."/>
            <person name="Adam C."/>
            <person name="Aki S.S."/>
            <person name="Althoff F."/>
            <person name="Araki T."/>
            <person name="Arteaga-Vazquez M.A."/>
            <person name="Balasubrmanian S."/>
            <person name="Barry K."/>
            <person name="Bauer D."/>
            <person name="Boehm C.R."/>
            <person name="Briginshaw L."/>
            <person name="Caballero-Perez J."/>
            <person name="Catarino B."/>
            <person name="Chen F."/>
            <person name="Chiyoda S."/>
            <person name="Chovatia M."/>
            <person name="Davies K.M."/>
            <person name="Delmans M."/>
            <person name="Demura T."/>
            <person name="Dierschke T."/>
            <person name="Dolan L."/>
            <person name="Dorantes-Acosta A.E."/>
            <person name="Eklund D.M."/>
            <person name="Florent S.N."/>
            <person name="Flores-Sandoval E."/>
            <person name="Fujiyama A."/>
            <person name="Fukuzawa H."/>
            <person name="Galik B."/>
            <person name="Grimanelli D."/>
            <person name="Grimwood J."/>
            <person name="Grossniklaus U."/>
            <person name="Hamada T."/>
            <person name="Haseloff J."/>
            <person name="Hetherington A.J."/>
            <person name="Higo A."/>
            <person name="Hirakawa Y."/>
            <person name="Hundley H.N."/>
            <person name="Ikeda Y."/>
            <person name="Inoue K."/>
            <person name="Inoue S.I."/>
            <person name="Ishida S."/>
            <person name="Jia Q."/>
            <person name="Kakita M."/>
            <person name="Kanazawa T."/>
            <person name="Kawai Y."/>
            <person name="Kawashima T."/>
            <person name="Kennedy M."/>
            <person name="Kinose K."/>
            <person name="Kinoshita T."/>
            <person name="Kohara Y."/>
            <person name="Koide E."/>
            <person name="Komatsu K."/>
            <person name="Kopischke S."/>
            <person name="Kubo M."/>
            <person name="Kyozuka J."/>
            <person name="Lagercrantz U."/>
            <person name="Lin S.S."/>
            <person name="Lindquist E."/>
            <person name="Lipzen A.M."/>
            <person name="Lu C.W."/>
            <person name="De Luna E."/>
            <person name="Martienssen R.A."/>
            <person name="Minamino N."/>
            <person name="Mizutani M."/>
            <person name="Mizutani M."/>
            <person name="Mochizuki N."/>
            <person name="Monte I."/>
            <person name="Mosher R."/>
            <person name="Nagasaki H."/>
            <person name="Nakagami H."/>
            <person name="Naramoto S."/>
            <person name="Nishitani K."/>
            <person name="Ohtani M."/>
            <person name="Okamoto T."/>
            <person name="Okumura M."/>
            <person name="Phillips J."/>
            <person name="Pollak B."/>
            <person name="Reinders A."/>
            <person name="Rovekamp M."/>
            <person name="Sano R."/>
            <person name="Sawa S."/>
            <person name="Schmid M.W."/>
            <person name="Shirakawa M."/>
            <person name="Solano R."/>
            <person name="Spunde A."/>
            <person name="Suetsugu N."/>
            <person name="Sugano S."/>
            <person name="Sugiyama A."/>
            <person name="Sun R."/>
            <person name="Suzuki Y."/>
            <person name="Takenaka M."/>
            <person name="Takezawa D."/>
            <person name="Tomogane H."/>
            <person name="Tsuzuki M."/>
            <person name="Ueda T."/>
            <person name="Umeda M."/>
            <person name="Ward J.M."/>
            <person name="Watanabe Y."/>
            <person name="Yazaki K."/>
            <person name="Yokoyama R."/>
            <person name="Yoshitake Y."/>
            <person name="Yotsui I."/>
            <person name="Zachgo S."/>
            <person name="Schmutz J."/>
        </authorList>
    </citation>
    <scope>NUCLEOTIDE SEQUENCE [LARGE SCALE GENOMIC DNA]</scope>
    <source>
        <strain evidence="3">Tak-1</strain>
    </source>
</reference>
<evidence type="ECO:0000256" key="1">
    <source>
        <dbReference type="SAM" id="MobiDB-lite"/>
    </source>
</evidence>
<gene>
    <name evidence="2" type="ORF">MARPO_0025s0097</name>
</gene>
<evidence type="ECO:0000313" key="3">
    <source>
        <dbReference type="Proteomes" id="UP000244005"/>
    </source>
</evidence>
<keyword evidence="3" id="KW-1185">Reference proteome</keyword>
<evidence type="ECO:0000313" key="2">
    <source>
        <dbReference type="EMBL" id="PTQ43413.1"/>
    </source>
</evidence>